<protein>
    <submittedName>
        <fullName evidence="2">DUF3429 family protein</fullName>
    </submittedName>
</protein>
<keyword evidence="1" id="KW-0472">Membrane</keyword>
<feature type="transmembrane region" description="Helical" evidence="1">
    <location>
        <begin position="68"/>
        <end position="87"/>
    </location>
</feature>
<evidence type="ECO:0000256" key="1">
    <source>
        <dbReference type="SAM" id="Phobius"/>
    </source>
</evidence>
<evidence type="ECO:0000313" key="2">
    <source>
        <dbReference type="EMBL" id="MDX2290595.1"/>
    </source>
</evidence>
<feature type="non-terminal residue" evidence="2">
    <location>
        <position position="89"/>
    </location>
</feature>
<evidence type="ECO:0000313" key="3">
    <source>
        <dbReference type="Proteomes" id="UP001278571"/>
    </source>
</evidence>
<proteinExistence type="predicted"/>
<dbReference type="Proteomes" id="UP001278571">
    <property type="component" value="Unassembled WGS sequence"/>
</dbReference>
<name>A0ABU4JYL8_9ACTN</name>
<keyword evidence="3" id="KW-1185">Reference proteome</keyword>
<dbReference type="Pfam" id="PF11911">
    <property type="entry name" value="DUF3429"/>
    <property type="match status" value="1"/>
</dbReference>
<gene>
    <name evidence="2" type="ORF">R2363_00070</name>
</gene>
<organism evidence="2 3">
    <name type="scientific">Streptomyces roseolus</name>
    <dbReference type="NCBI Taxonomy" id="67358"/>
    <lineage>
        <taxon>Bacteria</taxon>
        <taxon>Bacillati</taxon>
        <taxon>Actinomycetota</taxon>
        <taxon>Actinomycetes</taxon>
        <taxon>Kitasatosporales</taxon>
        <taxon>Streptomycetaceae</taxon>
        <taxon>Streptomyces</taxon>
    </lineage>
</organism>
<sequence length="89" mass="9674">MERLPENARLLGQAGLLPQAALALAVFKGGPLGWTALALAYAYAALIFSFLGGVWWGVGLADPRVPRWFPFAAVLPSLIALVLWLPWMR</sequence>
<dbReference type="InterPro" id="IPR021836">
    <property type="entry name" value="DUF3429"/>
</dbReference>
<comment type="caution">
    <text evidence="2">The sequence shown here is derived from an EMBL/GenBank/DDBJ whole genome shotgun (WGS) entry which is preliminary data.</text>
</comment>
<dbReference type="EMBL" id="JAWJZF010000015">
    <property type="protein sequence ID" value="MDX2290595.1"/>
    <property type="molecule type" value="Genomic_DNA"/>
</dbReference>
<accession>A0ABU4JYL8</accession>
<dbReference type="RefSeq" id="WP_319007227.1">
    <property type="nucleotide sequence ID" value="NZ_JAWJZF010000015.1"/>
</dbReference>
<keyword evidence="1" id="KW-1133">Transmembrane helix</keyword>
<feature type="transmembrane region" description="Helical" evidence="1">
    <location>
        <begin position="33"/>
        <end position="56"/>
    </location>
</feature>
<keyword evidence="1" id="KW-0812">Transmembrane</keyword>
<reference evidence="2 3" key="1">
    <citation type="submission" date="2023-10" db="EMBL/GenBank/DDBJ databases">
        <authorList>
            <person name="Wang X.X."/>
        </authorList>
    </citation>
    <scope>NUCLEOTIDE SEQUENCE [LARGE SCALE GENOMIC DNA]</scope>
    <source>
        <strain evidence="2 3">NBRC 12816</strain>
    </source>
</reference>